<gene>
    <name evidence="1" type="ORF">EDM57_16105</name>
</gene>
<comment type="caution">
    <text evidence="1">The sequence shown here is derived from an EMBL/GenBank/DDBJ whole genome shotgun (WGS) entry which is preliminary data.</text>
</comment>
<dbReference type="GO" id="GO:0016740">
    <property type="term" value="F:transferase activity"/>
    <property type="evidence" value="ECO:0007669"/>
    <property type="project" value="UniProtKB-KW"/>
</dbReference>
<sequence length="257" mass="30517">MQELIKQKLREIENEHELKVLFAVESGSRAWGFPSQDSDYDVRFVYVRKPEWYLSIDDKRDVVELPIDERLDINGWDIRKALKLFRKSNPALHEWLASGIVYRDELGFRAELLQMGNELFSPKTAMLHYLSMAKGNYRKDLQGDCVRIKTYFYVLRPLLACEWIHKYRTNPPLLFQHLVDELVTDADLRREIDELLRRKMAGDELDLEPRIEVIHAYIDEKLEKWSACASEYTDSIPDCTARLDALYRRYLRLAWTK</sequence>
<evidence type="ECO:0000313" key="2">
    <source>
        <dbReference type="Proteomes" id="UP000268829"/>
    </source>
</evidence>
<dbReference type="EMBL" id="RHHS01000039">
    <property type="protein sequence ID" value="RNB54565.1"/>
    <property type="molecule type" value="Genomic_DNA"/>
</dbReference>
<keyword evidence="2" id="KW-1185">Reference proteome</keyword>
<dbReference type="PANTHER" id="PTHR34817">
    <property type="entry name" value="NUCLEOTIDYLTRANSFERASE"/>
    <property type="match status" value="1"/>
</dbReference>
<accession>A0A3M8AVC3</accession>
<keyword evidence="1" id="KW-0808">Transferase</keyword>
<dbReference type="PANTHER" id="PTHR34817:SF2">
    <property type="entry name" value="NUCLEOTIDYLTRANSFERASE"/>
    <property type="match status" value="1"/>
</dbReference>
<dbReference type="Proteomes" id="UP000268829">
    <property type="component" value="Unassembled WGS sequence"/>
</dbReference>
<proteinExistence type="predicted"/>
<evidence type="ECO:0000313" key="1">
    <source>
        <dbReference type="EMBL" id="RNB54565.1"/>
    </source>
</evidence>
<dbReference type="OrthoDB" id="9796845at2"/>
<name>A0A3M8AVC3_9BACL</name>
<protein>
    <submittedName>
        <fullName evidence="1">Nucleotidyltransferase domain-containing protein</fullName>
    </submittedName>
</protein>
<dbReference type="Pfam" id="PF10127">
    <property type="entry name" value="RlaP"/>
    <property type="match status" value="1"/>
</dbReference>
<dbReference type="AlphaFoldDB" id="A0A3M8AVC3"/>
<dbReference type="RefSeq" id="WP_122905711.1">
    <property type="nucleotide sequence ID" value="NZ_RHHS01000039.1"/>
</dbReference>
<dbReference type="InterPro" id="IPR018775">
    <property type="entry name" value="RlaP"/>
</dbReference>
<reference evidence="1 2" key="1">
    <citation type="submission" date="2018-10" db="EMBL/GenBank/DDBJ databases">
        <title>Phylogenomics of Brevibacillus.</title>
        <authorList>
            <person name="Dunlap C."/>
        </authorList>
    </citation>
    <scope>NUCLEOTIDE SEQUENCE [LARGE SCALE GENOMIC DNA]</scope>
    <source>
        <strain evidence="1 2">DSM 100115</strain>
    </source>
</reference>
<organism evidence="1 2">
    <name type="scientific">Brevibacillus gelatini</name>
    <dbReference type="NCBI Taxonomy" id="1655277"/>
    <lineage>
        <taxon>Bacteria</taxon>
        <taxon>Bacillati</taxon>
        <taxon>Bacillota</taxon>
        <taxon>Bacilli</taxon>
        <taxon>Bacillales</taxon>
        <taxon>Paenibacillaceae</taxon>
        <taxon>Brevibacillus</taxon>
    </lineage>
</organism>